<dbReference type="Gene3D" id="1.10.510.10">
    <property type="entry name" value="Transferase(Phosphotransferase) domain 1"/>
    <property type="match status" value="1"/>
</dbReference>
<dbReference type="Pfam" id="PF00069">
    <property type="entry name" value="Pkinase"/>
    <property type="match status" value="2"/>
</dbReference>
<evidence type="ECO:0000313" key="11">
    <source>
        <dbReference type="EMBL" id="QLI68246.1"/>
    </source>
</evidence>
<organism evidence="11 12">
    <name type="scientific">Metarhizium brunneum</name>
    <dbReference type="NCBI Taxonomy" id="500148"/>
    <lineage>
        <taxon>Eukaryota</taxon>
        <taxon>Fungi</taxon>
        <taxon>Dikarya</taxon>
        <taxon>Ascomycota</taxon>
        <taxon>Pezizomycotina</taxon>
        <taxon>Sordariomycetes</taxon>
        <taxon>Hypocreomycetidae</taxon>
        <taxon>Hypocreales</taxon>
        <taxon>Clavicipitaceae</taxon>
        <taxon>Metarhizium</taxon>
    </lineage>
</organism>
<dbReference type="InterPro" id="IPR011009">
    <property type="entry name" value="Kinase-like_dom_sf"/>
</dbReference>
<dbReference type="EC" id="2.7.11.1" evidence="1"/>
<dbReference type="Gene3D" id="3.30.200.20">
    <property type="entry name" value="Phosphorylase Kinase, domain 1"/>
    <property type="match status" value="1"/>
</dbReference>
<evidence type="ECO:0000256" key="6">
    <source>
        <dbReference type="ARBA" id="ARBA00022840"/>
    </source>
</evidence>
<evidence type="ECO:0000256" key="2">
    <source>
        <dbReference type="ARBA" id="ARBA00022527"/>
    </source>
</evidence>
<evidence type="ECO:0000256" key="4">
    <source>
        <dbReference type="ARBA" id="ARBA00022741"/>
    </source>
</evidence>
<comment type="catalytic activity">
    <reaction evidence="8">
        <text>L-seryl-[protein] + ATP = O-phospho-L-seryl-[protein] + ADP + H(+)</text>
        <dbReference type="Rhea" id="RHEA:17989"/>
        <dbReference type="Rhea" id="RHEA-COMP:9863"/>
        <dbReference type="Rhea" id="RHEA-COMP:11604"/>
        <dbReference type="ChEBI" id="CHEBI:15378"/>
        <dbReference type="ChEBI" id="CHEBI:29999"/>
        <dbReference type="ChEBI" id="CHEBI:30616"/>
        <dbReference type="ChEBI" id="CHEBI:83421"/>
        <dbReference type="ChEBI" id="CHEBI:456216"/>
        <dbReference type="EC" id="2.7.11.1"/>
    </reaction>
</comment>
<proteinExistence type="predicted"/>
<dbReference type="RefSeq" id="XP_014543104.2">
    <property type="nucleotide sequence ID" value="XM_014687618.2"/>
</dbReference>
<dbReference type="GO" id="GO:0050684">
    <property type="term" value="P:regulation of mRNA processing"/>
    <property type="evidence" value="ECO:0007669"/>
    <property type="project" value="TreeGrafter"/>
</dbReference>
<dbReference type="PANTHER" id="PTHR47634">
    <property type="entry name" value="PROTEIN KINASE DOMAIN-CONTAINING PROTEIN-RELATED"/>
    <property type="match status" value="1"/>
</dbReference>
<dbReference type="SMART" id="SM00220">
    <property type="entry name" value="S_TKc"/>
    <property type="match status" value="1"/>
</dbReference>
<dbReference type="OrthoDB" id="5979581at2759"/>
<comment type="catalytic activity">
    <reaction evidence="7">
        <text>L-threonyl-[protein] + ATP = O-phospho-L-threonyl-[protein] + ADP + H(+)</text>
        <dbReference type="Rhea" id="RHEA:46608"/>
        <dbReference type="Rhea" id="RHEA-COMP:11060"/>
        <dbReference type="Rhea" id="RHEA-COMP:11605"/>
        <dbReference type="ChEBI" id="CHEBI:15378"/>
        <dbReference type="ChEBI" id="CHEBI:30013"/>
        <dbReference type="ChEBI" id="CHEBI:30616"/>
        <dbReference type="ChEBI" id="CHEBI:61977"/>
        <dbReference type="ChEBI" id="CHEBI:456216"/>
        <dbReference type="EC" id="2.7.11.1"/>
    </reaction>
</comment>
<evidence type="ECO:0000256" key="5">
    <source>
        <dbReference type="ARBA" id="ARBA00022777"/>
    </source>
</evidence>
<dbReference type="InterPro" id="IPR000719">
    <property type="entry name" value="Prot_kinase_dom"/>
</dbReference>
<reference evidence="11 12" key="1">
    <citation type="submission" date="2020-07" db="EMBL/GenBank/DDBJ databases">
        <title>Telomere length de novo assembly of all 7 chromosomes of the fungus, Metarhizium brunneum, using a novel assembly pipeline.</title>
        <authorList>
            <person name="Saud z."/>
            <person name="Kortsinoglou A."/>
            <person name="Kouvelis V.N."/>
            <person name="Butt T.M."/>
        </authorList>
    </citation>
    <scope>NUCLEOTIDE SEQUENCE [LARGE SCALE GENOMIC DNA]</scope>
    <source>
        <strain evidence="11 12">4556</strain>
    </source>
</reference>
<evidence type="ECO:0000256" key="9">
    <source>
        <dbReference type="SAM" id="MobiDB-lite"/>
    </source>
</evidence>
<sequence>MATNETTPMTSGDIRKADEVCNICRAELGGTKTIPAHMFHQFTQFRGQPPCYSSALELPGILGQPPPQRRTDDLVYHLYPEAVYVPEVDLEDFESYTIGGYHPIVIGDTFQKGRYKIAHKLGFGGYSTIWLARDNTLDRYVSLKVSVASESSKNTEANILGQLQSIDTLHPGQRFIPHLLDAFSIQGPNGRHTCLVQEAAGCSVAASKEDSVNFMFSTETARSIAAQLIMGVAYLHSRGICHGDLHLRNVLFRDPHVGQLSPDLLCKSYRLDQAAISRVDGAAVEPHAPPYAVYPMHMKMAADKLREPIITISDYGTSFILATERFPELHTPPLFLPPEDFFQEPITLAADVWTLGVILYEVLGERPLFETFNGDRDDIIADIISTLGRPPARWWDKWENRHEFFNPVGSWIHNLERIYTPVSRPLHQRMWDMGRGMTPETCEWDVEGGEMQALEKLLRSMLAYEPLERPTAQQLMRSEYMEMGDSSLRAATGEKQKRIVATDSWQVSEPNKPTTKRLPRRVPRDERFLCGASGDLTQPGKQVSHICNLLNHDEEILPNAEGDSSERLTCGHCQGDLTQPGRQVSHICNLLNHDEEICKNRESDPPKDVFCQFCNESMTPEQIRELRIIEDEDDDVQSDEDEQICPNGENENLQPPSSGNEPSDKMLGDVIARTVGSPQKG</sequence>
<dbReference type="InterPro" id="IPR051334">
    <property type="entry name" value="SRPK"/>
</dbReference>
<dbReference type="PROSITE" id="PS50011">
    <property type="entry name" value="PROTEIN_KINASE_DOM"/>
    <property type="match status" value="1"/>
</dbReference>
<dbReference type="EMBL" id="CP058933">
    <property type="protein sequence ID" value="QLI68246.1"/>
    <property type="molecule type" value="Genomic_DNA"/>
</dbReference>
<name>A0A7D5Z437_9HYPO</name>
<keyword evidence="3" id="KW-0808">Transferase</keyword>
<keyword evidence="6" id="KW-0067">ATP-binding</keyword>
<dbReference type="AlphaFoldDB" id="A0A7D5Z437"/>
<feature type="region of interest" description="Disordered" evidence="9">
    <location>
        <begin position="631"/>
        <end position="681"/>
    </location>
</feature>
<dbReference type="GO" id="GO:0005524">
    <property type="term" value="F:ATP binding"/>
    <property type="evidence" value="ECO:0007669"/>
    <property type="project" value="UniProtKB-KW"/>
</dbReference>
<evidence type="ECO:0000256" key="7">
    <source>
        <dbReference type="ARBA" id="ARBA00047899"/>
    </source>
</evidence>
<dbReference type="GO" id="GO:0004674">
    <property type="term" value="F:protein serine/threonine kinase activity"/>
    <property type="evidence" value="ECO:0007669"/>
    <property type="project" value="UniProtKB-KW"/>
</dbReference>
<evidence type="ECO:0000259" key="10">
    <source>
        <dbReference type="PROSITE" id="PS50011"/>
    </source>
</evidence>
<dbReference type="PANTHER" id="PTHR47634:SF9">
    <property type="entry name" value="PROTEIN KINASE DOMAIN-CONTAINING PROTEIN-RELATED"/>
    <property type="match status" value="1"/>
</dbReference>
<dbReference type="SUPFAM" id="SSF56112">
    <property type="entry name" value="Protein kinase-like (PK-like)"/>
    <property type="match status" value="1"/>
</dbReference>
<gene>
    <name evidence="11" type="primary">dsk1_1</name>
    <name evidence="11" type="ORF">G6M90_00g031660</name>
</gene>
<feature type="domain" description="Protein kinase" evidence="10">
    <location>
        <begin position="115"/>
        <end position="481"/>
    </location>
</feature>
<evidence type="ECO:0000256" key="1">
    <source>
        <dbReference type="ARBA" id="ARBA00012513"/>
    </source>
</evidence>
<protein>
    <recommendedName>
        <fullName evidence="1">non-specific serine/threonine protein kinase</fullName>
        <ecNumber evidence="1">2.7.11.1</ecNumber>
    </recommendedName>
</protein>
<keyword evidence="2" id="KW-0723">Serine/threonine-protein kinase</keyword>
<evidence type="ECO:0000256" key="8">
    <source>
        <dbReference type="ARBA" id="ARBA00048679"/>
    </source>
</evidence>
<feature type="compositionally biased region" description="Acidic residues" evidence="9">
    <location>
        <begin position="631"/>
        <end position="643"/>
    </location>
</feature>
<dbReference type="GeneID" id="26243905"/>
<dbReference type="Proteomes" id="UP000510686">
    <property type="component" value="Chromosome 2"/>
</dbReference>
<dbReference type="GO" id="GO:0000245">
    <property type="term" value="P:spliceosomal complex assembly"/>
    <property type="evidence" value="ECO:0007669"/>
    <property type="project" value="TreeGrafter"/>
</dbReference>
<dbReference type="KEGG" id="mbrn:26243905"/>
<evidence type="ECO:0000256" key="3">
    <source>
        <dbReference type="ARBA" id="ARBA00022679"/>
    </source>
</evidence>
<keyword evidence="5 11" id="KW-0418">Kinase</keyword>
<keyword evidence="12" id="KW-1185">Reference proteome</keyword>
<keyword evidence="4" id="KW-0547">Nucleotide-binding</keyword>
<accession>A0A7D5Z437</accession>
<evidence type="ECO:0000313" key="12">
    <source>
        <dbReference type="Proteomes" id="UP000510686"/>
    </source>
</evidence>
<feature type="compositionally biased region" description="Polar residues" evidence="9">
    <location>
        <begin position="649"/>
        <end position="661"/>
    </location>
</feature>